<proteinExistence type="inferred from homology"/>
<dbReference type="InterPro" id="IPR037066">
    <property type="entry name" value="Plug_dom_sf"/>
</dbReference>
<dbReference type="InterPro" id="IPR023997">
    <property type="entry name" value="TonB-dep_OMP_SusC/RagA_CS"/>
</dbReference>
<dbReference type="STRING" id="485917.Phep_3989"/>
<dbReference type="Gene3D" id="2.170.130.10">
    <property type="entry name" value="TonB-dependent receptor, plug domain"/>
    <property type="match status" value="1"/>
</dbReference>
<evidence type="ECO:0000256" key="7">
    <source>
        <dbReference type="PROSITE-ProRule" id="PRU01360"/>
    </source>
</evidence>
<feature type="domain" description="Secretin/TonB short N-terminal" evidence="8">
    <location>
        <begin position="71"/>
        <end position="117"/>
    </location>
</feature>
<keyword evidence="2 7" id="KW-0813">Transport</keyword>
<dbReference type="NCBIfam" id="TIGR04056">
    <property type="entry name" value="OMP_RagA_SusC"/>
    <property type="match status" value="1"/>
</dbReference>
<dbReference type="PROSITE" id="PS52016">
    <property type="entry name" value="TONB_DEPENDENT_REC_3"/>
    <property type="match status" value="1"/>
</dbReference>
<keyword evidence="5 7" id="KW-0472">Membrane</keyword>
<keyword evidence="6 7" id="KW-0998">Cell outer membrane</keyword>
<keyword evidence="11" id="KW-1185">Reference proteome</keyword>
<evidence type="ECO:0000256" key="3">
    <source>
        <dbReference type="ARBA" id="ARBA00022452"/>
    </source>
</evidence>
<keyword evidence="3 7" id="KW-1134">Transmembrane beta strand</keyword>
<dbReference type="Gene3D" id="2.60.40.1120">
    <property type="entry name" value="Carboxypeptidase-like, regulatory domain"/>
    <property type="match status" value="1"/>
</dbReference>
<dbReference type="InterPro" id="IPR039426">
    <property type="entry name" value="TonB-dep_rcpt-like"/>
</dbReference>
<gene>
    <name evidence="10" type="ordered locus">Phep_3989</name>
</gene>
<dbReference type="InterPro" id="IPR023996">
    <property type="entry name" value="TonB-dep_OMP_SusC/RagA"/>
</dbReference>
<evidence type="ECO:0000259" key="8">
    <source>
        <dbReference type="Pfam" id="PF07660"/>
    </source>
</evidence>
<comment type="subcellular location">
    <subcellularLocation>
        <location evidence="1 7">Cell outer membrane</location>
        <topology evidence="1 7">Multi-pass membrane protein</topology>
    </subcellularLocation>
</comment>
<dbReference type="InterPro" id="IPR036942">
    <property type="entry name" value="Beta-barrel_TonB_sf"/>
</dbReference>
<dbReference type="InterPro" id="IPR012910">
    <property type="entry name" value="Plug_dom"/>
</dbReference>
<dbReference type="Gene3D" id="2.40.170.20">
    <property type="entry name" value="TonB-dependent receptor, beta-barrel domain"/>
    <property type="match status" value="1"/>
</dbReference>
<evidence type="ECO:0000259" key="9">
    <source>
        <dbReference type="Pfam" id="PF07715"/>
    </source>
</evidence>
<dbReference type="NCBIfam" id="TIGR04057">
    <property type="entry name" value="SusC_RagA_signa"/>
    <property type="match status" value="1"/>
</dbReference>
<dbReference type="InterPro" id="IPR011662">
    <property type="entry name" value="Secretin/TonB_short_N"/>
</dbReference>
<accession>C6XVV5</accession>
<dbReference type="KEGG" id="phe:Phep_3989"/>
<evidence type="ECO:0000313" key="10">
    <source>
        <dbReference type="EMBL" id="ACU06180.1"/>
    </source>
</evidence>
<protein>
    <submittedName>
        <fullName evidence="10">TonB-dependent receptor plug</fullName>
    </submittedName>
</protein>
<name>C6XVV5_PEDHD</name>
<evidence type="ECO:0000256" key="2">
    <source>
        <dbReference type="ARBA" id="ARBA00022448"/>
    </source>
</evidence>
<reference evidence="10 11" key="1">
    <citation type="journal article" date="2009" name="Stand. Genomic Sci.">
        <title>Complete genome sequence of Pedobacter heparinus type strain (HIM 762-3).</title>
        <authorList>
            <person name="Han C."/>
            <person name="Spring S."/>
            <person name="Lapidus A."/>
            <person name="Del Rio T.G."/>
            <person name="Tice H."/>
            <person name="Copeland A."/>
            <person name="Cheng J.F."/>
            <person name="Lucas S."/>
            <person name="Chen F."/>
            <person name="Nolan M."/>
            <person name="Bruce D."/>
            <person name="Goodwin L."/>
            <person name="Pitluck S."/>
            <person name="Ivanova N."/>
            <person name="Mavromatis K."/>
            <person name="Mikhailova N."/>
            <person name="Pati A."/>
            <person name="Chen A."/>
            <person name="Palaniappan K."/>
            <person name="Land M."/>
            <person name="Hauser L."/>
            <person name="Chang Y.J."/>
            <person name="Jeffries C.C."/>
            <person name="Saunders E."/>
            <person name="Chertkov O."/>
            <person name="Brettin T."/>
            <person name="Goker M."/>
            <person name="Rohde M."/>
            <person name="Bristow J."/>
            <person name="Eisen J.A."/>
            <person name="Markowitz V."/>
            <person name="Hugenholtz P."/>
            <person name="Kyrpides N.C."/>
            <person name="Klenk H.P."/>
            <person name="Detter J.C."/>
        </authorList>
    </citation>
    <scope>NUCLEOTIDE SEQUENCE [LARGE SCALE GENOMIC DNA]</scope>
    <source>
        <strain evidence="11">ATCC 13125 / DSM 2366 / CIP 104194 / JCM 7457 / NBRC 12017 / NCIMB 9290 / NRRL B-14731 / HIM 762-3</strain>
    </source>
</reference>
<evidence type="ECO:0000256" key="1">
    <source>
        <dbReference type="ARBA" id="ARBA00004571"/>
    </source>
</evidence>
<dbReference type="HOGENOM" id="CLU_004317_0_1_10"/>
<dbReference type="GO" id="GO:0009279">
    <property type="term" value="C:cell outer membrane"/>
    <property type="evidence" value="ECO:0007669"/>
    <property type="project" value="UniProtKB-SubCell"/>
</dbReference>
<comment type="similarity">
    <text evidence="7">Belongs to the TonB-dependent receptor family.</text>
</comment>
<evidence type="ECO:0000256" key="6">
    <source>
        <dbReference type="ARBA" id="ARBA00023237"/>
    </source>
</evidence>
<keyword evidence="10" id="KW-0675">Receptor</keyword>
<evidence type="ECO:0000256" key="4">
    <source>
        <dbReference type="ARBA" id="ARBA00022692"/>
    </source>
</evidence>
<dbReference type="AlphaFoldDB" id="C6XVV5"/>
<dbReference type="eggNOG" id="COG1629">
    <property type="taxonomic scope" value="Bacteria"/>
</dbReference>
<dbReference type="Pfam" id="PF07660">
    <property type="entry name" value="STN"/>
    <property type="match status" value="1"/>
</dbReference>
<dbReference type="SUPFAM" id="SSF56935">
    <property type="entry name" value="Porins"/>
    <property type="match status" value="1"/>
</dbReference>
<dbReference type="RefSeq" id="WP_015809788.1">
    <property type="nucleotide sequence ID" value="NC_013061.1"/>
</dbReference>
<dbReference type="InterPro" id="IPR008969">
    <property type="entry name" value="CarboxyPept-like_regulatory"/>
</dbReference>
<dbReference type="OrthoDB" id="9768177at2"/>
<evidence type="ECO:0000256" key="5">
    <source>
        <dbReference type="ARBA" id="ARBA00023136"/>
    </source>
</evidence>
<evidence type="ECO:0000313" key="11">
    <source>
        <dbReference type="Proteomes" id="UP000000852"/>
    </source>
</evidence>
<sequence length="1109" mass="122066">MYIFYTNNPDMRKRHIYKILLIMRLTTVILIASMLQVSASGFGQKLNYVRKSTTLLQLFKEIKAQTGYHVVWPEQDINTHTVITANFRNVPVTEVLNQSLRGLNLTYAIRGRTIVIKAINPSLIDKAKLILDSVHDFFLSIDVQGRVVDDRDEPLLGAIVKVKGSTMATSTNAVGNFELKQVPENAILLVSYLGFETKEIKAEKSLGTIKLILAIDDLKEVEINAGYYTVKNKVRTGAISRVSDEIIAAQPVGNPLTALTGRMAGVNIAQSSGVAGGNVNVEIRGRNSLRSDARDPLYLVDGVPYPSAPLTNNSMGVSILAGSSPLNYLNPLDIESIEVLKDADATAIYGSRGANGVVLIKTKSARNGKTEVGFNIYTGISKVSTILDLLNTSQYLEMRNEAFKNDGISPGLTDYDLNGSWDQHRYTDWQDVLIGGTAQLTNISASINGGNEFTQVAFRSNYNRQSTVFPGNFADQKGSASLTAGHASLNKKFKANFSSSYLLDNNNLPRVDLTNHILLAPNAPEPYTDNGDLNWAYNSTGAATWTNPMAAIRNVYQGRSVSFMSSAVLSYEPVRGLIIKSNLGYTNIRLRENLLNPVKAGNPATASLGSNYLSNNTIETWIAEPQLIWNPKVFKGRLEILLGSTFQKDDQKTEAVVGTGYTNDLLLKSISAAPTKTGTSSGSQYKYNALFARLNYNHQDKYILNLTARRDGSSRFGPGKQFANFGAVGAAWIFSEEKAFRSSLPFLSFGKFRASYGLTGSDKIGDYGFLDTYSASQPYQGGAGLTPTRLANPDYAWENNKKLEAAVDMGFLRDKLFFTISWYRNLSSNQLVGYSLPDITGFTSIQYNLPAVVQNTGLEFELNTSNVSGRNFTWKTAFNLTVPRNELVSYPNIAGSAYASAYTVGQSLYTPIGYHYLGVDPQNGLYTFEDLDGNGNDLDEADKKTADKGLESHAFGGLQNSFTYKSFQLDVFFQFVSKTARNPISLYGIPGAMGNQSAEVMERWQKQGDERSVQKFSQSLVADGPGLRFYYTLSSDYFSDASFIRLKNVSFSWNVPADWSRRLRLKGLKLYLQGQNLFTLTKYKGDPEVLNIKSLPSLTTLTAGIQVSL</sequence>
<feature type="domain" description="TonB-dependent receptor plug" evidence="9">
    <location>
        <begin position="236"/>
        <end position="357"/>
    </location>
</feature>
<dbReference type="Proteomes" id="UP000000852">
    <property type="component" value="Chromosome"/>
</dbReference>
<dbReference type="Pfam" id="PF07715">
    <property type="entry name" value="Plug"/>
    <property type="match status" value="1"/>
</dbReference>
<dbReference type="Pfam" id="PF13715">
    <property type="entry name" value="CarbopepD_reg_2"/>
    <property type="match status" value="1"/>
</dbReference>
<dbReference type="EMBL" id="CP001681">
    <property type="protein sequence ID" value="ACU06180.1"/>
    <property type="molecule type" value="Genomic_DNA"/>
</dbReference>
<keyword evidence="4 7" id="KW-0812">Transmembrane</keyword>
<dbReference type="SUPFAM" id="SSF49464">
    <property type="entry name" value="Carboxypeptidase regulatory domain-like"/>
    <property type="match status" value="1"/>
</dbReference>
<organism evidence="10 11">
    <name type="scientific">Pedobacter heparinus (strain ATCC 13125 / DSM 2366 / CIP 104194 / JCM 7457 / NBRC 12017 / NCIMB 9290 / NRRL B-14731 / HIM 762-3)</name>
    <dbReference type="NCBI Taxonomy" id="485917"/>
    <lineage>
        <taxon>Bacteria</taxon>
        <taxon>Pseudomonadati</taxon>
        <taxon>Bacteroidota</taxon>
        <taxon>Sphingobacteriia</taxon>
        <taxon>Sphingobacteriales</taxon>
        <taxon>Sphingobacteriaceae</taxon>
        <taxon>Pedobacter</taxon>
    </lineage>
</organism>